<dbReference type="EMBL" id="UPTC01000300">
    <property type="protein sequence ID" value="VBB27867.1"/>
    <property type="molecule type" value="Genomic_DNA"/>
</dbReference>
<feature type="binding site" evidence="7">
    <location>
        <position position="528"/>
    </location>
    <ligand>
        <name>L-glutamate</name>
        <dbReference type="ChEBI" id="CHEBI:29985"/>
    </ligand>
</feature>
<feature type="binding site" evidence="7">
    <location>
        <begin position="502"/>
        <end position="503"/>
    </location>
    <ligand>
        <name>L-glutamate</name>
        <dbReference type="ChEBI" id="CHEBI:29985"/>
    </ligand>
</feature>
<dbReference type="Gene3D" id="1.10.246.130">
    <property type="match status" value="1"/>
</dbReference>
<dbReference type="Pfam" id="PF01019">
    <property type="entry name" value="G_glu_transpept"/>
    <property type="match status" value="1"/>
</dbReference>
<keyword evidence="4" id="KW-0325">Glycoprotein</keyword>
<evidence type="ECO:0000313" key="8">
    <source>
        <dbReference type="EMBL" id="VBB27867.1"/>
    </source>
</evidence>
<keyword evidence="5" id="KW-0012">Acyltransferase</keyword>
<dbReference type="GO" id="GO:0006508">
    <property type="term" value="P:proteolysis"/>
    <property type="evidence" value="ECO:0007669"/>
    <property type="project" value="UniProtKB-KW"/>
</dbReference>
<feature type="binding site" evidence="7">
    <location>
        <position position="149"/>
    </location>
    <ligand>
        <name>L-glutamate</name>
        <dbReference type="ChEBI" id="CHEBI:29985"/>
    </ligand>
</feature>
<feature type="binding site" evidence="7">
    <location>
        <begin position="450"/>
        <end position="452"/>
    </location>
    <ligand>
        <name>L-glutamate</name>
        <dbReference type="ChEBI" id="CHEBI:29985"/>
    </ligand>
</feature>
<keyword evidence="9" id="KW-1185">Reference proteome</keyword>
<organism evidence="8 9">
    <name type="scientific">Acanthocheilonema viteae</name>
    <name type="common">Filarial nematode worm</name>
    <name type="synonym">Dipetalonema viteae</name>
    <dbReference type="NCBI Taxonomy" id="6277"/>
    <lineage>
        <taxon>Eukaryota</taxon>
        <taxon>Metazoa</taxon>
        <taxon>Ecdysozoa</taxon>
        <taxon>Nematoda</taxon>
        <taxon>Chromadorea</taxon>
        <taxon>Rhabditida</taxon>
        <taxon>Spirurina</taxon>
        <taxon>Spiruromorpha</taxon>
        <taxon>Filarioidea</taxon>
        <taxon>Onchocercidae</taxon>
        <taxon>Acanthocheilonema</taxon>
    </lineage>
</organism>
<dbReference type="GO" id="GO:0016746">
    <property type="term" value="F:acyltransferase activity"/>
    <property type="evidence" value="ECO:0007669"/>
    <property type="project" value="UniProtKB-KW"/>
</dbReference>
<feature type="active site" description="Nucleophile" evidence="6">
    <location>
        <position position="431"/>
    </location>
</feature>
<dbReference type="Proteomes" id="UP000276991">
    <property type="component" value="Unassembled WGS sequence"/>
</dbReference>
<dbReference type="PRINTS" id="PR01210">
    <property type="entry name" value="GGTRANSPTASE"/>
</dbReference>
<reference evidence="8 9" key="1">
    <citation type="submission" date="2018-08" db="EMBL/GenBank/DDBJ databases">
        <authorList>
            <person name="Laetsch R D."/>
            <person name="Stevens L."/>
            <person name="Kumar S."/>
            <person name="Blaxter L. M."/>
        </authorList>
    </citation>
    <scope>NUCLEOTIDE SEQUENCE [LARGE SCALE GENOMIC DNA]</scope>
</reference>
<dbReference type="SUPFAM" id="SSF56235">
    <property type="entry name" value="N-terminal nucleophile aminohydrolases (Ntn hydrolases)"/>
    <property type="match status" value="1"/>
</dbReference>
<evidence type="ECO:0000256" key="7">
    <source>
        <dbReference type="PIRSR" id="PIRSR600101-2"/>
    </source>
</evidence>
<dbReference type="AlphaFoldDB" id="A0A498SFI7"/>
<dbReference type="InterPro" id="IPR000101">
    <property type="entry name" value="GGT_peptidase"/>
</dbReference>
<dbReference type="PANTHER" id="PTHR11686">
    <property type="entry name" value="GAMMA GLUTAMYL TRANSPEPTIDASE"/>
    <property type="match status" value="1"/>
</dbReference>
<dbReference type="InterPro" id="IPR043137">
    <property type="entry name" value="GGT_ssub_C"/>
</dbReference>
<dbReference type="InterPro" id="IPR043138">
    <property type="entry name" value="GGT_lsub"/>
</dbReference>
<accession>A0A498SFI7</accession>
<dbReference type="PANTHER" id="PTHR11686:SF46">
    <property type="entry name" value="GAMMA-GLUTAMYLTRANSPEPTIDASE 1"/>
    <property type="match status" value="1"/>
</dbReference>
<evidence type="ECO:0008006" key="10">
    <source>
        <dbReference type="Google" id="ProtNLM"/>
    </source>
</evidence>
<protein>
    <recommendedName>
        <fullName evidence="10">Gamma-glutamyltransferase</fullName>
    </recommendedName>
</protein>
<evidence type="ECO:0000256" key="6">
    <source>
        <dbReference type="PIRSR" id="PIRSR600101-1"/>
    </source>
</evidence>
<sequence>MEITLRYRRCYRSMSFLLASTTAIFFASTVTLAILLKMKYNEEPSITNKIIECNNSITPSINSERPLKWPGPSGTLHARYKRAAIATDSGICSGIGRDILMLGGNAIDATVAALVCIGVVNPQSSGLGGGFLMTIYNGSSNQCIVVNARETAPAKANETMFNDSPEDSLEGYRAIATPSELHGLWTVFSTFGSGKISWYRLFQPSIELALKGFPISAALANELAKKEKAIMTEPSLKKVFVNPKTEKVYEEGDIITRDHLGATLKEIANSSDPLQLFYRGGIAQTIAAEIEEHGGYISTDDLNNYKTKLNEIPIIIEQFLDDYAMCGPPPPSSAAITQSLILTIAEFYDGKSEFNRDDSLFYHRLIEAEKFAYAQRTKLGDAEFVPEAQQIAENIIGSSYLKHIKSLIKNTSQSLDKYEVDLFQQPDDHGTSHISAIDQNNNIAVSCTSTINRIMGSLRISPTLGIVWNNEMDDFSIPGKSNSFGYLPSPANYIRPGKRPLSSMSPMIIYNKNTGSVKIKMVVGASGGSYIISAVAQTVIRNLIFNETIKEAVDSPRFHNQFIPPTTLYESSIPQEIIMNLASERNQNMTVTSKLKSVVQALVINADGYIYGNSDFRRETGSFPAGF</sequence>
<evidence type="ECO:0000256" key="3">
    <source>
        <dbReference type="ARBA" id="ARBA00022801"/>
    </source>
</evidence>
<dbReference type="GO" id="GO:0036374">
    <property type="term" value="F:glutathione hydrolase activity"/>
    <property type="evidence" value="ECO:0007669"/>
    <property type="project" value="InterPro"/>
</dbReference>
<evidence type="ECO:0000256" key="1">
    <source>
        <dbReference type="ARBA" id="ARBA00022670"/>
    </source>
</evidence>
<evidence type="ECO:0000256" key="2">
    <source>
        <dbReference type="ARBA" id="ARBA00022679"/>
    </source>
</evidence>
<dbReference type="Gene3D" id="3.60.20.40">
    <property type="match status" value="1"/>
</dbReference>
<keyword evidence="1" id="KW-0645">Protease</keyword>
<dbReference type="FunFam" id="1.10.246.130:FF:000005">
    <property type="entry name" value="Gamma-glutamyltranspeptidase 1, putative"/>
    <property type="match status" value="1"/>
</dbReference>
<dbReference type="InterPro" id="IPR029055">
    <property type="entry name" value="Ntn_hydrolases_N"/>
</dbReference>
<dbReference type="GO" id="GO:0005886">
    <property type="term" value="C:plasma membrane"/>
    <property type="evidence" value="ECO:0007669"/>
    <property type="project" value="TreeGrafter"/>
</dbReference>
<dbReference type="OrthoDB" id="1081007at2759"/>
<dbReference type="GO" id="GO:0006751">
    <property type="term" value="P:glutathione catabolic process"/>
    <property type="evidence" value="ECO:0007669"/>
    <property type="project" value="InterPro"/>
</dbReference>
<dbReference type="FunFam" id="3.60.20.40:FF:000006">
    <property type="entry name" value="Protein CBG05566"/>
    <property type="match status" value="1"/>
</dbReference>
<proteinExistence type="predicted"/>
<dbReference type="STRING" id="6277.A0A498SFI7"/>
<evidence type="ECO:0000256" key="4">
    <source>
        <dbReference type="ARBA" id="ARBA00023180"/>
    </source>
</evidence>
<dbReference type="NCBIfam" id="TIGR00066">
    <property type="entry name" value="g_glut_trans"/>
    <property type="match status" value="1"/>
</dbReference>
<evidence type="ECO:0000313" key="9">
    <source>
        <dbReference type="Proteomes" id="UP000276991"/>
    </source>
</evidence>
<keyword evidence="2" id="KW-0808">Transferase</keyword>
<name>A0A498SFI7_ACAVI</name>
<evidence type="ECO:0000256" key="5">
    <source>
        <dbReference type="ARBA" id="ARBA00023315"/>
    </source>
</evidence>
<feature type="binding site" evidence="7">
    <location>
        <position position="474"/>
    </location>
    <ligand>
        <name>L-glutamate</name>
        <dbReference type="ChEBI" id="CHEBI:29985"/>
    </ligand>
</feature>
<keyword evidence="3" id="KW-0378">Hydrolase</keyword>
<gene>
    <name evidence="8" type="ORF">NAV_LOCUS2697</name>
</gene>